<evidence type="ECO:0000313" key="2">
    <source>
        <dbReference type="EMBL" id="MEA9355856.1"/>
    </source>
</evidence>
<comment type="caution">
    <text evidence="2">The sequence shown here is derived from an EMBL/GenBank/DDBJ whole genome shotgun (WGS) entry which is preliminary data.</text>
</comment>
<protein>
    <submittedName>
        <fullName evidence="2">Metallopeptidase TldD-related protein</fullName>
    </submittedName>
</protein>
<keyword evidence="3" id="KW-1185">Reference proteome</keyword>
<dbReference type="PANTHER" id="PTHR43421:SF1">
    <property type="entry name" value="METALLOPROTEASE PMBA"/>
    <property type="match status" value="1"/>
</dbReference>
<accession>A0ABU5VS19</accession>
<reference evidence="2 3" key="1">
    <citation type="submission" date="2023-11" db="EMBL/GenBank/DDBJ databases">
        <title>A Novel Polar Bacteriovorax (B. antarcticus) Isolated from the Biocrust in Antarctica.</title>
        <authorList>
            <person name="Mun W."/>
            <person name="Choi S.Y."/>
            <person name="Mitchell R.J."/>
        </authorList>
    </citation>
    <scope>NUCLEOTIDE SEQUENCE [LARGE SCALE GENOMIC DNA]</scope>
    <source>
        <strain evidence="2 3">PP10</strain>
    </source>
</reference>
<name>A0ABU5VS19_9BACT</name>
<dbReference type="Pfam" id="PF19289">
    <property type="entry name" value="PmbA_TldD_3rd"/>
    <property type="match status" value="1"/>
</dbReference>
<organism evidence="2 3">
    <name type="scientific">Bacteriovorax antarcticus</name>
    <dbReference type="NCBI Taxonomy" id="3088717"/>
    <lineage>
        <taxon>Bacteria</taxon>
        <taxon>Pseudomonadati</taxon>
        <taxon>Bdellovibrionota</taxon>
        <taxon>Bacteriovoracia</taxon>
        <taxon>Bacteriovoracales</taxon>
        <taxon>Bacteriovoracaceae</taxon>
        <taxon>Bacteriovorax</taxon>
    </lineage>
</organism>
<sequence length="413" mass="46529">MKYDILKTTEESLSIEVIAGNINSSRSKNITKKGVRLFEENKIYTTSFVGDISDGDLLKKAQGAKTVGIPYSYELPSFQKMSVIDEESLNAPLSKIVDEIEKTQERLRGFSNQFVFNGKFSREIHSATLTNSEGVTLEKKFAANEWYYLFKKVGSPNLMDGYFQGRSRILALNDIDDVLNKNIPYLEAYNNEIKFQNGKYPVLFLESELTSKLSESFLADKYCEGSALYSGKLGQQIFSKDFSLYDVNYSPEHGIYRKFDEEGVVRKLVKLPLIENGEMKNVIADLRNAKKYGVEATGNGRRSFDSAITMSFNSLVVGAGKRSTQEILNSLDNCIVVFMGHGGDFTDKGDYSTPLQLSYLVQKGEIIGRLPQLTVNTTTNDMFNSRLIEIARDGFQKDYQHPSIFTEMDVSVN</sequence>
<gene>
    <name evidence="2" type="ORF">SHI21_06580</name>
</gene>
<dbReference type="InterPro" id="IPR036059">
    <property type="entry name" value="TldD/PmbA_sf"/>
</dbReference>
<proteinExistence type="predicted"/>
<evidence type="ECO:0000313" key="3">
    <source>
        <dbReference type="Proteomes" id="UP001302274"/>
    </source>
</evidence>
<dbReference type="PANTHER" id="PTHR43421">
    <property type="entry name" value="METALLOPROTEASE PMBA"/>
    <property type="match status" value="1"/>
</dbReference>
<dbReference type="SUPFAM" id="SSF111283">
    <property type="entry name" value="Putative modulator of DNA gyrase, PmbA/TldD"/>
    <property type="match status" value="1"/>
</dbReference>
<dbReference type="Proteomes" id="UP001302274">
    <property type="component" value="Unassembled WGS sequence"/>
</dbReference>
<dbReference type="EMBL" id="JAYGJQ010000001">
    <property type="protein sequence ID" value="MEA9355856.1"/>
    <property type="molecule type" value="Genomic_DNA"/>
</dbReference>
<dbReference type="InterPro" id="IPR047657">
    <property type="entry name" value="PmbA"/>
</dbReference>
<evidence type="ECO:0000259" key="1">
    <source>
        <dbReference type="Pfam" id="PF19289"/>
    </source>
</evidence>
<dbReference type="RefSeq" id="WP_323575486.1">
    <property type="nucleotide sequence ID" value="NZ_JAYGJQ010000001.1"/>
</dbReference>
<dbReference type="InterPro" id="IPR045569">
    <property type="entry name" value="Metalloprtase-TldD/E_C"/>
</dbReference>
<feature type="domain" description="Metalloprotease TldD/E C-terminal" evidence="1">
    <location>
        <begin position="198"/>
        <end position="405"/>
    </location>
</feature>